<name>E0XS64_9PROT</name>
<dbReference type="EMBL" id="GU474858">
    <property type="protein sequence ID" value="ADI17255.1"/>
    <property type="molecule type" value="Genomic_DNA"/>
</dbReference>
<organism evidence="1">
    <name type="scientific">uncultured alpha proteobacterium HF0070_14E07</name>
    <dbReference type="NCBI Taxonomy" id="710804"/>
    <lineage>
        <taxon>Bacteria</taxon>
        <taxon>Pseudomonadati</taxon>
        <taxon>Pseudomonadota</taxon>
        <taxon>Alphaproteobacteria</taxon>
        <taxon>environmental samples</taxon>
    </lineage>
</organism>
<sequence length="71" mass="8422">MQILKVTICRLSECSFVFLRLSVLNSELVLLHHFKHKSRSTKSLLNFLVGLWLLCKVHQFKVLCKWVCYRS</sequence>
<evidence type="ECO:0000313" key="1">
    <source>
        <dbReference type="EMBL" id="ADI17255.1"/>
    </source>
</evidence>
<protein>
    <submittedName>
        <fullName evidence="1">Uncharacterized protein</fullName>
    </submittedName>
</protein>
<dbReference type="AlphaFoldDB" id="E0XS64"/>
<proteinExistence type="predicted"/>
<reference evidence="1" key="1">
    <citation type="journal article" date="2011" name="Environ. Microbiol.">
        <title>Time-series analyses of Monterey Bay coastal microbial picoplankton using a 'genome proxy' microarray.</title>
        <authorList>
            <person name="Rich V.I."/>
            <person name="Pham V.D."/>
            <person name="Eppley J."/>
            <person name="Shi Y."/>
            <person name="DeLong E.F."/>
        </authorList>
    </citation>
    <scope>NUCLEOTIDE SEQUENCE</scope>
</reference>
<accession>E0XS64</accession>